<dbReference type="AlphaFoldDB" id="A0A6A1UVL0"/>
<gene>
    <name evidence="1" type="ORF">CJ030_MR8G008952</name>
</gene>
<dbReference type="OrthoDB" id="1527699at2759"/>
<dbReference type="EMBL" id="RXIC02000026">
    <property type="protein sequence ID" value="KAB1203120.1"/>
    <property type="molecule type" value="Genomic_DNA"/>
</dbReference>
<keyword evidence="2" id="KW-1185">Reference proteome</keyword>
<reference evidence="1 2" key="1">
    <citation type="journal article" date="2019" name="Plant Biotechnol. J.">
        <title>The red bayberry genome and genetic basis of sex determination.</title>
        <authorList>
            <person name="Jia H.M."/>
            <person name="Jia H.J."/>
            <person name="Cai Q.L."/>
            <person name="Wang Y."/>
            <person name="Zhao H.B."/>
            <person name="Yang W.F."/>
            <person name="Wang G.Y."/>
            <person name="Li Y.H."/>
            <person name="Zhan D.L."/>
            <person name="Shen Y.T."/>
            <person name="Niu Q.F."/>
            <person name="Chang L."/>
            <person name="Qiu J."/>
            <person name="Zhao L."/>
            <person name="Xie H.B."/>
            <person name="Fu W.Y."/>
            <person name="Jin J."/>
            <person name="Li X.W."/>
            <person name="Jiao Y."/>
            <person name="Zhou C.C."/>
            <person name="Tu T."/>
            <person name="Chai C.Y."/>
            <person name="Gao J.L."/>
            <person name="Fan L.J."/>
            <person name="van de Weg E."/>
            <person name="Wang J.Y."/>
            <person name="Gao Z.S."/>
        </authorList>
    </citation>
    <scope>NUCLEOTIDE SEQUENCE [LARGE SCALE GENOMIC DNA]</scope>
    <source>
        <tissue evidence="1">Leaves</tissue>
    </source>
</reference>
<sequence length="186" mass="21658">MSMRRSFGFQQQCYSVHQEAQVQQSYSMHQEAAWHSNNQYSNQFQSAEIMPSPPCLDSQFLKHHNKFTSGKHNLHQSGWLGHDAHQNGWYGTTGCYNHVSGSERLPFNGLNSHFPHGAMFANEMEEKTEYETFDEMHVPTIVRVREIRYEQGSWVDHNGHHCRIYDKNINQKNNGYGKAVWEPEGL</sequence>
<dbReference type="Proteomes" id="UP000516437">
    <property type="component" value="Chromosome 8"/>
</dbReference>
<protein>
    <submittedName>
        <fullName evidence="1">Uncharacterized protein</fullName>
    </submittedName>
</protein>
<organism evidence="1 2">
    <name type="scientific">Morella rubra</name>
    <name type="common">Chinese bayberry</name>
    <dbReference type="NCBI Taxonomy" id="262757"/>
    <lineage>
        <taxon>Eukaryota</taxon>
        <taxon>Viridiplantae</taxon>
        <taxon>Streptophyta</taxon>
        <taxon>Embryophyta</taxon>
        <taxon>Tracheophyta</taxon>
        <taxon>Spermatophyta</taxon>
        <taxon>Magnoliopsida</taxon>
        <taxon>eudicotyledons</taxon>
        <taxon>Gunneridae</taxon>
        <taxon>Pentapetalae</taxon>
        <taxon>rosids</taxon>
        <taxon>fabids</taxon>
        <taxon>Fagales</taxon>
        <taxon>Myricaceae</taxon>
        <taxon>Morella</taxon>
    </lineage>
</organism>
<name>A0A6A1UVL0_9ROSI</name>
<evidence type="ECO:0000313" key="2">
    <source>
        <dbReference type="Proteomes" id="UP000516437"/>
    </source>
</evidence>
<proteinExistence type="predicted"/>
<evidence type="ECO:0000313" key="1">
    <source>
        <dbReference type="EMBL" id="KAB1203120.1"/>
    </source>
</evidence>
<comment type="caution">
    <text evidence="1">The sequence shown here is derived from an EMBL/GenBank/DDBJ whole genome shotgun (WGS) entry which is preliminary data.</text>
</comment>
<accession>A0A6A1UVL0</accession>